<name>A0ABQ8YM74_9EUKA</name>
<evidence type="ECO:0000313" key="3">
    <source>
        <dbReference type="Proteomes" id="UP001150062"/>
    </source>
</evidence>
<dbReference type="InterPro" id="IPR002589">
    <property type="entry name" value="Macro_dom"/>
</dbReference>
<evidence type="ECO:0000259" key="1">
    <source>
        <dbReference type="SMART" id="SM00506"/>
    </source>
</evidence>
<proteinExistence type="predicted"/>
<dbReference type="SMART" id="SM00506">
    <property type="entry name" value="A1pp"/>
    <property type="match status" value="1"/>
</dbReference>
<dbReference type="SUPFAM" id="SSF52949">
    <property type="entry name" value="Macro domain-like"/>
    <property type="match status" value="1"/>
</dbReference>
<reference evidence="2" key="1">
    <citation type="submission" date="2022-08" db="EMBL/GenBank/DDBJ databases">
        <title>Novel sulfate-reducing endosymbionts in the free-living metamonad Anaeramoeba.</title>
        <authorList>
            <person name="Jerlstrom-Hultqvist J."/>
            <person name="Cepicka I."/>
            <person name="Gallot-Lavallee L."/>
            <person name="Salas-Leiva D."/>
            <person name="Curtis B.A."/>
            <person name="Zahonova K."/>
            <person name="Pipaliya S."/>
            <person name="Dacks J."/>
            <person name="Roger A.J."/>
        </authorList>
    </citation>
    <scope>NUCLEOTIDE SEQUENCE</scope>
    <source>
        <strain evidence="2">Schooner1</strain>
    </source>
</reference>
<evidence type="ECO:0000313" key="2">
    <source>
        <dbReference type="EMBL" id="KAJ6245653.1"/>
    </source>
</evidence>
<comment type="caution">
    <text evidence="2">The sequence shown here is derived from an EMBL/GenBank/DDBJ whole genome shotgun (WGS) entry which is preliminary data.</text>
</comment>
<organism evidence="2 3">
    <name type="scientific">Anaeramoeba flamelloides</name>
    <dbReference type="NCBI Taxonomy" id="1746091"/>
    <lineage>
        <taxon>Eukaryota</taxon>
        <taxon>Metamonada</taxon>
        <taxon>Anaeramoebidae</taxon>
        <taxon>Anaeramoeba</taxon>
    </lineage>
</organism>
<accession>A0ABQ8YM74</accession>
<dbReference type="InterPro" id="IPR043472">
    <property type="entry name" value="Macro_dom-like"/>
</dbReference>
<feature type="domain" description="Macro" evidence="1">
    <location>
        <begin position="23"/>
        <end position="195"/>
    </location>
</feature>
<keyword evidence="3" id="KW-1185">Reference proteome</keyword>
<protein>
    <submittedName>
        <fullName evidence="2">Prophage tail fiber assembly protein</fullName>
    </submittedName>
</protein>
<dbReference type="Proteomes" id="UP001150062">
    <property type="component" value="Unassembled WGS sequence"/>
</dbReference>
<gene>
    <name evidence="2" type="ORF">M0813_20073</name>
</gene>
<dbReference type="EMBL" id="JAOAOG010000143">
    <property type="protein sequence ID" value="KAJ6245653.1"/>
    <property type="molecule type" value="Genomic_DNA"/>
</dbReference>
<dbReference type="Pfam" id="PF01661">
    <property type="entry name" value="Macro"/>
    <property type="match status" value="1"/>
</dbReference>
<dbReference type="Gene3D" id="3.40.220.10">
    <property type="entry name" value="Leucine Aminopeptidase, subunit E, domain 1"/>
    <property type="match status" value="1"/>
</dbReference>
<sequence>MTNEGPFPLSSVKFFLRDISRGMIKSWEEVFSDVSNFDISYGDYFGKTADAIISPANSFGSMDGGVDQRITDYFGWQLQDRLREKIQNSLHGELPVGKAYIIDTRTKFSKIKYCISAPTMRVPKDVSTSMKAYLAFRACLIAIEEHNKRAFQESENEKKKKKNKKDLLTPITSVLCCGLGTAVGRMSYDMCARQMYEAYKIMVIKNENKIPFPQNLDQVLLQQKNLCVTNNELVKEFFY</sequence>